<proteinExistence type="predicted"/>
<protein>
    <submittedName>
        <fullName evidence="1">Uncharacterized protein</fullName>
    </submittedName>
</protein>
<reference evidence="1" key="1">
    <citation type="submission" date="2018-03" db="EMBL/GenBank/DDBJ databases">
        <title>Draft genome sequences of Megaviruse, new member of the family Mimiviridae isolated from water in Shanghai, China.</title>
        <authorList>
            <person name="Xia Y."/>
        </authorList>
    </citation>
    <scope>NUCLEOTIDE SEQUENCE</scope>
    <source>
        <strain evidence="1">SH</strain>
    </source>
</reference>
<organism evidence="1">
    <name type="scientific">Megavirus baoshan</name>
    <dbReference type="NCBI Taxonomy" id="2496520"/>
    <lineage>
        <taxon>Viruses</taxon>
        <taxon>Varidnaviria</taxon>
        <taxon>Bamfordvirae</taxon>
        <taxon>Nucleocytoviricota</taxon>
        <taxon>Megaviricetes</taxon>
        <taxon>Imitervirales</taxon>
        <taxon>Mimiviridae</taxon>
        <taxon>Megamimivirinae</taxon>
        <taxon>Megavirus</taxon>
        <taxon>Megavirus baoshanense</taxon>
    </lineage>
</organism>
<name>A0A8K1T2T8_9VIRU</name>
<gene>
    <name evidence="1" type="ORF">Mb0896</name>
</gene>
<dbReference type="EMBL" id="MH046811">
    <property type="protein sequence ID" value="UFX99889.1"/>
    <property type="molecule type" value="Genomic_DNA"/>
</dbReference>
<evidence type="ECO:0000313" key="1">
    <source>
        <dbReference type="EMBL" id="UFX99889.1"/>
    </source>
</evidence>
<accession>A0A8K1T2T8</accession>
<sequence length="94" mass="11333">MIFTHEIVLQDELDIYKIYEIINNSIKYDSGWYINLSGKQFKNSIGIYLRNDNMIINIRIFSKEIRMISSKEFKHNDVLEILKRQLHINKNIEN</sequence>